<keyword evidence="1" id="KW-0472">Membrane</keyword>
<feature type="domain" description="DUF4394" evidence="3">
    <location>
        <begin position="62"/>
        <end position="262"/>
    </location>
</feature>
<evidence type="ECO:0000256" key="2">
    <source>
        <dbReference type="SAM" id="SignalP"/>
    </source>
</evidence>
<protein>
    <submittedName>
        <fullName evidence="4">VPLPA-CTERM protein sorting domain-containing protein</fullName>
    </submittedName>
</protein>
<dbReference type="STRING" id="89524.SAMN05444370_106131"/>
<evidence type="ECO:0000256" key="1">
    <source>
        <dbReference type="SAM" id="Phobius"/>
    </source>
</evidence>
<keyword evidence="2" id="KW-0732">Signal</keyword>
<gene>
    <name evidence="4" type="ORF">SAMN05444370_106131</name>
</gene>
<dbReference type="EMBL" id="FNQM01000006">
    <property type="protein sequence ID" value="SEA53698.1"/>
    <property type="molecule type" value="Genomic_DNA"/>
</dbReference>
<dbReference type="InterPro" id="IPR022472">
    <property type="entry name" value="VPLPA-CTERM"/>
</dbReference>
<dbReference type="AlphaFoldDB" id="A0A1H4BZX6"/>
<organism evidence="4 5">
    <name type="scientific">Rubrimonas cliftonensis</name>
    <dbReference type="NCBI Taxonomy" id="89524"/>
    <lineage>
        <taxon>Bacteria</taxon>
        <taxon>Pseudomonadati</taxon>
        <taxon>Pseudomonadota</taxon>
        <taxon>Alphaproteobacteria</taxon>
        <taxon>Rhodobacterales</taxon>
        <taxon>Paracoccaceae</taxon>
        <taxon>Rubrimonas</taxon>
    </lineage>
</organism>
<feature type="transmembrane region" description="Helical" evidence="1">
    <location>
        <begin position="292"/>
        <end position="312"/>
    </location>
</feature>
<dbReference type="NCBIfam" id="TIGR03370">
    <property type="entry name" value="VPLPA-CTERM"/>
    <property type="match status" value="1"/>
</dbReference>
<keyword evidence="5" id="KW-1185">Reference proteome</keyword>
<dbReference type="InterPro" id="IPR025507">
    <property type="entry name" value="DUF4394"/>
</dbReference>
<name>A0A1H4BZX6_9RHOB</name>
<evidence type="ECO:0000313" key="5">
    <source>
        <dbReference type="Proteomes" id="UP000198703"/>
    </source>
</evidence>
<accession>A0A1H4BZX6</accession>
<dbReference type="OrthoDB" id="531718at2"/>
<dbReference type="Pfam" id="PF14339">
    <property type="entry name" value="DUF4394"/>
    <property type="match status" value="1"/>
</dbReference>
<keyword evidence="1" id="KW-0812">Transmembrane</keyword>
<sequence length="318" mass="32554">MYFVAKAVFAASSSLVLSSAAIAAPIGLALGNNGSTLVTIADISTASGLSGKSIRLADGSAVTLDDIDYRPATGEVFGYNDQDDTVYRVDVSTGVATAVASRPGGTNVPTNGFDFNNVLDAARIVNTQEANLVFRPNATPPDIIGSEAGVMPLRYNDGDANFGRDPSIFANAYTNAFAGPASTRQFVLDSEWDILATLDNNAGTLNTIGSVFSDGMALDFTENGGFDILSAMMGENVGYALLTDAGGVGLYEIALAANAMGQVDAMLLGRFDGQFGVLDGFTVFDAGDVAPVPVPAAAGLLIAGLAGLAALGRRRRAA</sequence>
<keyword evidence="1" id="KW-1133">Transmembrane helix</keyword>
<dbReference type="RefSeq" id="WP_093253644.1">
    <property type="nucleotide sequence ID" value="NZ_FNQM01000006.1"/>
</dbReference>
<evidence type="ECO:0000259" key="3">
    <source>
        <dbReference type="Pfam" id="PF14339"/>
    </source>
</evidence>
<proteinExistence type="predicted"/>
<dbReference type="Proteomes" id="UP000198703">
    <property type="component" value="Unassembled WGS sequence"/>
</dbReference>
<feature type="chain" id="PRO_5011616127" evidence="2">
    <location>
        <begin position="24"/>
        <end position="318"/>
    </location>
</feature>
<evidence type="ECO:0000313" key="4">
    <source>
        <dbReference type="EMBL" id="SEA53698.1"/>
    </source>
</evidence>
<reference evidence="4 5" key="1">
    <citation type="submission" date="2016-10" db="EMBL/GenBank/DDBJ databases">
        <authorList>
            <person name="de Groot N.N."/>
        </authorList>
    </citation>
    <scope>NUCLEOTIDE SEQUENCE [LARGE SCALE GENOMIC DNA]</scope>
    <source>
        <strain evidence="4 5">DSM 15345</strain>
    </source>
</reference>
<feature type="signal peptide" evidence="2">
    <location>
        <begin position="1"/>
        <end position="23"/>
    </location>
</feature>